<reference evidence="1" key="1">
    <citation type="submission" date="2023-10" db="EMBL/GenBank/DDBJ databases">
        <authorList>
            <person name="Chen Y."/>
            <person name="Shah S."/>
            <person name="Dougan E. K."/>
            <person name="Thang M."/>
            <person name="Chan C."/>
        </authorList>
    </citation>
    <scope>NUCLEOTIDE SEQUENCE [LARGE SCALE GENOMIC DNA]</scope>
</reference>
<gene>
    <name evidence="1" type="ORF">PCOR1329_LOCUS70729</name>
</gene>
<protein>
    <submittedName>
        <fullName evidence="1">Uncharacterized protein</fullName>
    </submittedName>
</protein>
<accession>A0ABN9WUP1</accession>
<evidence type="ECO:0000313" key="2">
    <source>
        <dbReference type="Proteomes" id="UP001189429"/>
    </source>
</evidence>
<dbReference type="EMBL" id="CAUYUJ010019363">
    <property type="protein sequence ID" value="CAK0890499.1"/>
    <property type="molecule type" value="Genomic_DNA"/>
</dbReference>
<evidence type="ECO:0000313" key="1">
    <source>
        <dbReference type="EMBL" id="CAK0890499.1"/>
    </source>
</evidence>
<keyword evidence="2" id="KW-1185">Reference proteome</keyword>
<organism evidence="1 2">
    <name type="scientific">Prorocentrum cordatum</name>
    <dbReference type="NCBI Taxonomy" id="2364126"/>
    <lineage>
        <taxon>Eukaryota</taxon>
        <taxon>Sar</taxon>
        <taxon>Alveolata</taxon>
        <taxon>Dinophyceae</taxon>
        <taxon>Prorocentrales</taxon>
        <taxon>Prorocentraceae</taxon>
        <taxon>Prorocentrum</taxon>
    </lineage>
</organism>
<comment type="caution">
    <text evidence="1">The sequence shown here is derived from an EMBL/GenBank/DDBJ whole genome shotgun (WGS) entry which is preliminary data.</text>
</comment>
<proteinExistence type="predicted"/>
<sequence>MLSVMFEQKAFLRSDVIYFLMADKSPQLGFNFLCTIEDEFRIPAPHLVSLMHSIRDLKLDDGFVSNHLQMSSVGLGKAGMVKVSLNIINLLLMRSGSDSRFHERRKMYRGFVSDQGSCERGVPDVALDVVARYRGSFEAASADSFLFPNLLGSPGALHICYDALELACKKNSLHGEFIEQLKALLDFTTNQELVRKFQATCFEGAREERERFKRHSACHVDWKWEFLSRALDTMMPQFPTIRARFDAEKMLSSDSNRKLTNATVKRVADIINSDFEVSAEMYRVLGKTIEKTTGSLEACDCHLDMHVPGRTRKRRHSMMRQQGRERCCWRGRRLAWFIAAGREELCSNVMTCSSDALQFFISRLPNESRHKVVAALAQLRLDLVEILQAKFDYLNRIPHLAIGAFYSEQGGAAGQARQILKQCVDEYDHAIANGRGLFLHRVSRRLLAPSGGVRPEIDRFLASEGESLHRFPQLYVALLEYALIPMIERKIEEVHARQLVSSAVTAVLTAPHDVNFDLRTMRMVKVVNTYPESRCLAICEECGDAPLKVYFGHTGMNRKVGRGADALATSADSNCSSPSMMEGMLGAAPSVVGPPGNASDILAMPCARQGASARSVVATFLCSQCGKTLPISMGFAKGAQMWCFKDNASYNALQVRWTKVAALKQWWKSLSPEQKRAWFNKWQVMSGKRNFDEILYSESQTTGADDMLDVIDRWLPWSAYLREGLMRPGATEMQLQLEFQEAVNNRRHQCKFVLGEWCVPVFAGLERRQRARTSVEATTSRQATGIDDVHRLQQLQASGQQAIERFQSQATDTLTLSAPVQARPEDQPVLPSVRNTMFEDISREAGNISRDVATRRAMEAAEALEASGVARAGAGKGSEGKGGGRAAPLGLEKTKLENAVRMTRAKLSEVVKTVSDQADEVIGRVDKLFPADGSGNRDGSVGETVQDVRAAKETALALFNEGGECKRIVDEFAGSAEGVHSVLEIRAVLARAAAVHKAIKTENGVKAFFALVGRTKKWLAVQEREKGRQARAAGEASEVSSEPKAPLTGILENFANMFPDACSNSIYEAKAGVKMASVAVASGKDPHEALRTNAMIKRHIKDCESHMKQTGQKWAAKTMEDTGAPGKRVRKIMKEGWDSMLLTTMVLPQLDWAKKLYAPQTLKYKAGFSNVLSTFNCCSEVSAVLSGRMVVVSMPISGIPGSTLKDKRHLLHMSPFDSLKQVYESTGGCCKVASKDDTLLIPSGHLVLKAALEESVAYSWAVAGDEADHQRVKSALEALMVSYPDMRAPAHGLSQFLEFLSDQA</sequence>
<name>A0ABN9WUP1_9DINO</name>
<dbReference type="Proteomes" id="UP001189429">
    <property type="component" value="Unassembled WGS sequence"/>
</dbReference>